<dbReference type="GO" id="GO:0046872">
    <property type="term" value="F:metal ion binding"/>
    <property type="evidence" value="ECO:0007669"/>
    <property type="project" value="UniProtKB-KW"/>
</dbReference>
<evidence type="ECO:0000313" key="8">
    <source>
        <dbReference type="EMBL" id="MBD3846551.1"/>
    </source>
</evidence>
<evidence type="ECO:0000313" key="9">
    <source>
        <dbReference type="Proteomes" id="UP000619295"/>
    </source>
</evidence>
<keyword evidence="5" id="KW-0670">Pyruvate</keyword>
<organism evidence="8 9">
    <name type="scientific">Bosea spartocytisi</name>
    <dbReference type="NCBI Taxonomy" id="2773451"/>
    <lineage>
        <taxon>Bacteria</taxon>
        <taxon>Pseudomonadati</taxon>
        <taxon>Pseudomonadota</taxon>
        <taxon>Alphaproteobacteria</taxon>
        <taxon>Hyphomicrobiales</taxon>
        <taxon>Boseaceae</taxon>
        <taxon>Bosea</taxon>
    </lineage>
</organism>
<accession>A0A927I0I5</accession>
<proteinExistence type="inferred from homology"/>
<dbReference type="GO" id="GO:0005737">
    <property type="term" value="C:cytoplasm"/>
    <property type="evidence" value="ECO:0007669"/>
    <property type="project" value="UniProtKB-ARBA"/>
</dbReference>
<reference evidence="8" key="1">
    <citation type="submission" date="2020-09" db="EMBL/GenBank/DDBJ databases">
        <title>Bosea spartocytisi sp. nov. a root nodule endophyte of Spartocytisus supranubius in the high mountain ecosystem fo the Teide National Park (Canary Islands, Spain).</title>
        <authorList>
            <person name="Pulido-Suarez L."/>
            <person name="Peix A."/>
            <person name="Igual J.M."/>
            <person name="Socas-Perez N."/>
            <person name="Velazquez E."/>
            <person name="Flores-Felix J.D."/>
            <person name="Leon-Barrios M."/>
        </authorList>
    </citation>
    <scope>NUCLEOTIDE SEQUENCE</scope>
    <source>
        <strain evidence="8">SSUT16</strain>
    </source>
</reference>
<comment type="catalytic activity">
    <reaction evidence="6">
        <text>D-glyceraldehyde + pyruvate = 2-dehydro-3-deoxy-L-galactonate</text>
        <dbReference type="Rhea" id="RHEA:80055"/>
        <dbReference type="ChEBI" id="CHEBI:15361"/>
        <dbReference type="ChEBI" id="CHEBI:17378"/>
        <dbReference type="ChEBI" id="CHEBI:75545"/>
    </reaction>
</comment>
<protein>
    <submittedName>
        <fullName evidence="8">4-hydroxy-2-oxo-heptane-1,7-dioate aldolase</fullName>
    </submittedName>
</protein>
<comment type="similarity">
    <text evidence="2">Belongs to the HpcH/HpaI aldolase family.</text>
</comment>
<sequence length="256" mass="27631">MMAEIRTNRFKRDLGKRQQLGIFSTFASPALTEMFAQLGFDWLLLDTEHSPNEPSEIVAQLQVMAALPAEPIVRPAWNDMVMVKRWLDFGAQTLLFPYVQNAEEAARAVSYTRYPPHGVRGVSGSSRAAAYGLIPDYFAKVQKEICVIVQIETAEALAQIDEIAQVDGVDAVFIGPADLAASMGHLGNTQAPAVQAAIDDGFRRLKAIGKPAGYLTNNEGEAVRRVAQGIDFVGVANDTTIVARGARSLLSAVKGG</sequence>
<keyword evidence="9" id="KW-1185">Reference proteome</keyword>
<evidence type="ECO:0000256" key="4">
    <source>
        <dbReference type="ARBA" id="ARBA00023239"/>
    </source>
</evidence>
<evidence type="ECO:0000256" key="3">
    <source>
        <dbReference type="ARBA" id="ARBA00022723"/>
    </source>
</evidence>
<dbReference type="InterPro" id="IPR040442">
    <property type="entry name" value="Pyrv_kinase-like_dom_sf"/>
</dbReference>
<dbReference type="InterPro" id="IPR050251">
    <property type="entry name" value="HpcH-HpaI_aldolase"/>
</dbReference>
<feature type="domain" description="HpcH/HpaI aldolase/citrate lyase" evidence="7">
    <location>
        <begin position="19"/>
        <end position="241"/>
    </location>
</feature>
<evidence type="ECO:0000259" key="7">
    <source>
        <dbReference type="Pfam" id="PF03328"/>
    </source>
</evidence>
<keyword evidence="4" id="KW-0456">Lyase</keyword>
<dbReference type="FunFam" id="3.20.20.60:FF:000004">
    <property type="entry name" value="5-keto-4-deoxy-D-glucarate aldolase"/>
    <property type="match status" value="1"/>
</dbReference>
<evidence type="ECO:0000256" key="1">
    <source>
        <dbReference type="ARBA" id="ARBA00001968"/>
    </source>
</evidence>
<dbReference type="PANTHER" id="PTHR30502">
    <property type="entry name" value="2-KETO-3-DEOXY-L-RHAMNONATE ALDOLASE"/>
    <property type="match status" value="1"/>
</dbReference>
<evidence type="ECO:0000256" key="5">
    <source>
        <dbReference type="ARBA" id="ARBA00023317"/>
    </source>
</evidence>
<dbReference type="PANTHER" id="PTHR30502:SF4">
    <property type="entry name" value="5-KETO-4-DEOXY-D-GLUCARATE ALDOLASE"/>
    <property type="match status" value="1"/>
</dbReference>
<dbReference type="EMBL" id="JACXWY010000006">
    <property type="protein sequence ID" value="MBD3846551.1"/>
    <property type="molecule type" value="Genomic_DNA"/>
</dbReference>
<evidence type="ECO:0000256" key="6">
    <source>
        <dbReference type="ARBA" id="ARBA00045074"/>
    </source>
</evidence>
<dbReference type="Pfam" id="PF03328">
    <property type="entry name" value="HpcH_HpaI"/>
    <property type="match status" value="1"/>
</dbReference>
<dbReference type="Proteomes" id="UP000619295">
    <property type="component" value="Unassembled WGS sequence"/>
</dbReference>
<evidence type="ECO:0000256" key="2">
    <source>
        <dbReference type="ARBA" id="ARBA00005568"/>
    </source>
</evidence>
<gene>
    <name evidence="8" type="ORF">IED13_12655</name>
</gene>
<comment type="caution">
    <text evidence="8">The sequence shown here is derived from an EMBL/GenBank/DDBJ whole genome shotgun (WGS) entry which is preliminary data.</text>
</comment>
<name>A0A927I0I5_9HYPH</name>
<dbReference type="GO" id="GO:0016832">
    <property type="term" value="F:aldehyde-lyase activity"/>
    <property type="evidence" value="ECO:0007669"/>
    <property type="project" value="UniProtKB-ARBA"/>
</dbReference>
<comment type="cofactor">
    <cofactor evidence="1">
        <name>a divalent metal cation</name>
        <dbReference type="ChEBI" id="CHEBI:60240"/>
    </cofactor>
</comment>
<dbReference type="InterPro" id="IPR015813">
    <property type="entry name" value="Pyrv/PenolPyrv_kinase-like_dom"/>
</dbReference>
<dbReference type="SUPFAM" id="SSF51621">
    <property type="entry name" value="Phosphoenolpyruvate/pyruvate domain"/>
    <property type="match status" value="1"/>
</dbReference>
<dbReference type="AlphaFoldDB" id="A0A927I0I5"/>
<dbReference type="Gene3D" id="3.20.20.60">
    <property type="entry name" value="Phosphoenolpyruvate-binding domains"/>
    <property type="match status" value="1"/>
</dbReference>
<dbReference type="InterPro" id="IPR005000">
    <property type="entry name" value="Aldolase/citrate-lyase_domain"/>
</dbReference>
<keyword evidence="3" id="KW-0479">Metal-binding</keyword>